<dbReference type="AlphaFoldDB" id="A0A6M1RJU5"/>
<organism evidence="2 3">
    <name type="scientific">Grimontia sedimenti</name>
    <dbReference type="NCBI Taxonomy" id="2711294"/>
    <lineage>
        <taxon>Bacteria</taxon>
        <taxon>Pseudomonadati</taxon>
        <taxon>Pseudomonadota</taxon>
        <taxon>Gammaproteobacteria</taxon>
        <taxon>Vibrionales</taxon>
        <taxon>Vibrionaceae</taxon>
        <taxon>Grimontia</taxon>
    </lineage>
</organism>
<evidence type="ECO:0000313" key="3">
    <source>
        <dbReference type="Proteomes" id="UP000473008"/>
    </source>
</evidence>
<dbReference type="EMBL" id="JAALDL010000001">
    <property type="protein sequence ID" value="NGN96407.1"/>
    <property type="molecule type" value="Genomic_DNA"/>
</dbReference>
<feature type="signal peptide" evidence="1">
    <location>
        <begin position="1"/>
        <end position="19"/>
    </location>
</feature>
<dbReference type="Proteomes" id="UP000473008">
    <property type="component" value="Unassembled WGS sequence"/>
</dbReference>
<feature type="chain" id="PRO_5026667746" description="Outer membrane protein beta-barrel domain-containing protein" evidence="1">
    <location>
        <begin position="20"/>
        <end position="136"/>
    </location>
</feature>
<keyword evidence="1" id="KW-0732">Signal</keyword>
<evidence type="ECO:0000313" key="2">
    <source>
        <dbReference type="EMBL" id="NGN96407.1"/>
    </source>
</evidence>
<gene>
    <name evidence="2" type="ORF">G5S52_01680</name>
</gene>
<comment type="caution">
    <text evidence="2">The sequence shown here is derived from an EMBL/GenBank/DDBJ whole genome shotgun (WGS) entry which is preliminary data.</text>
</comment>
<keyword evidence="3" id="KW-1185">Reference proteome</keyword>
<protein>
    <recommendedName>
        <fullName evidence="4">Outer membrane protein beta-barrel domain-containing protein</fullName>
    </recommendedName>
</protein>
<name>A0A6M1RJU5_9GAMM</name>
<accession>A0A6M1RJU5</accession>
<sequence length="136" mass="14748">MKRYIFMLALASSAMPASAQGLSAGVFIGSPMSGVSIAQHNLRVSIGIEENGVAVDGTFNLGDWLARPEFAPVYAYTGAQWVDDKHHKWGPRAGLGIAVPMGHGDIELYGEAGTTWYWQDDAAFKFEGAFGLRMFF</sequence>
<evidence type="ECO:0008006" key="4">
    <source>
        <dbReference type="Google" id="ProtNLM"/>
    </source>
</evidence>
<proteinExistence type="predicted"/>
<reference evidence="2 3" key="1">
    <citation type="submission" date="2020-02" db="EMBL/GenBank/DDBJ databases">
        <title>The draft genome of Grimontia sedimenta sp. nov., isolated from benthic sediments near coral reefs south of Kuwait.</title>
        <authorList>
            <person name="Mahmoud H.M."/>
            <person name="Jose L."/>
            <person name="Eapen S."/>
        </authorList>
    </citation>
    <scope>NUCLEOTIDE SEQUENCE [LARGE SCALE GENOMIC DNA]</scope>
    <source>
        <strain evidence="2 3">S25</strain>
    </source>
</reference>
<dbReference type="RefSeq" id="WP_046306394.1">
    <property type="nucleotide sequence ID" value="NZ_JAALDL010000001.1"/>
</dbReference>
<evidence type="ECO:0000256" key="1">
    <source>
        <dbReference type="SAM" id="SignalP"/>
    </source>
</evidence>